<keyword evidence="2" id="KW-0677">Repeat</keyword>
<dbReference type="InterPro" id="IPR015943">
    <property type="entry name" value="WD40/YVTN_repeat-like_dom_sf"/>
</dbReference>
<dbReference type="PANTHER" id="PTHR19848">
    <property type="entry name" value="WD40 REPEAT PROTEIN"/>
    <property type="match status" value="1"/>
</dbReference>
<organism evidence="5 6">
    <name type="scientific">Cordylochernes scorpioides</name>
    <dbReference type="NCBI Taxonomy" id="51811"/>
    <lineage>
        <taxon>Eukaryota</taxon>
        <taxon>Metazoa</taxon>
        <taxon>Ecdysozoa</taxon>
        <taxon>Arthropoda</taxon>
        <taxon>Chelicerata</taxon>
        <taxon>Arachnida</taxon>
        <taxon>Pseudoscorpiones</taxon>
        <taxon>Cheliferoidea</taxon>
        <taxon>Chernetidae</taxon>
        <taxon>Cordylochernes</taxon>
    </lineage>
</organism>
<proteinExistence type="predicted"/>
<evidence type="ECO:0000313" key="6">
    <source>
        <dbReference type="Proteomes" id="UP001235939"/>
    </source>
</evidence>
<evidence type="ECO:0000256" key="3">
    <source>
        <dbReference type="PROSITE-ProRule" id="PRU00221"/>
    </source>
</evidence>
<dbReference type="SUPFAM" id="SSF50978">
    <property type="entry name" value="WD40 repeat-like"/>
    <property type="match status" value="1"/>
</dbReference>
<protein>
    <submittedName>
        <fullName evidence="5">PAFAH1B1</fullName>
    </submittedName>
</protein>
<dbReference type="PROSITE" id="PS50294">
    <property type="entry name" value="WD_REPEATS_REGION"/>
    <property type="match status" value="2"/>
</dbReference>
<dbReference type="Gene3D" id="2.130.10.10">
    <property type="entry name" value="YVTN repeat-like/Quinoprotein amine dehydrogenase"/>
    <property type="match status" value="1"/>
</dbReference>
<evidence type="ECO:0000256" key="4">
    <source>
        <dbReference type="SAM" id="SignalP"/>
    </source>
</evidence>
<gene>
    <name evidence="5" type="ORF">LAZ67_4003376</name>
</gene>
<evidence type="ECO:0000256" key="1">
    <source>
        <dbReference type="ARBA" id="ARBA00022574"/>
    </source>
</evidence>
<keyword evidence="4" id="KW-0732">Signal</keyword>
<dbReference type="InterPro" id="IPR019775">
    <property type="entry name" value="WD40_repeat_CS"/>
</dbReference>
<keyword evidence="6" id="KW-1185">Reference proteome</keyword>
<dbReference type="Pfam" id="PF00400">
    <property type="entry name" value="WD40"/>
    <property type="match status" value="2"/>
</dbReference>
<feature type="repeat" description="WD" evidence="3">
    <location>
        <begin position="40"/>
        <end position="81"/>
    </location>
</feature>
<dbReference type="EMBL" id="CP092866">
    <property type="protein sequence ID" value="UYV66932.1"/>
    <property type="molecule type" value="Genomic_DNA"/>
</dbReference>
<dbReference type="SMART" id="SM00320">
    <property type="entry name" value="WD40"/>
    <property type="match status" value="2"/>
</dbReference>
<accession>A0ABY6KGN0</accession>
<feature type="repeat" description="WD" evidence="3">
    <location>
        <begin position="90"/>
        <end position="112"/>
    </location>
</feature>
<dbReference type="PROSITE" id="PS50082">
    <property type="entry name" value="WD_REPEATS_2"/>
    <property type="match status" value="2"/>
</dbReference>
<dbReference type="PANTHER" id="PTHR19848:SF8">
    <property type="entry name" value="F-BOX AND WD REPEAT DOMAIN CONTAINING 7"/>
    <property type="match status" value="1"/>
</dbReference>
<keyword evidence="1 3" id="KW-0853">WD repeat</keyword>
<feature type="chain" id="PRO_5047430160" evidence="4">
    <location>
        <begin position="19"/>
        <end position="112"/>
    </location>
</feature>
<dbReference type="InterPro" id="IPR001680">
    <property type="entry name" value="WD40_rpt"/>
</dbReference>
<sequence>MSWAMKLLIIHLTHQTTCLPTTTFTSPSPTSWEQNALEIKVGHDNWVRGVKFHPGGKYIVSAADDKTLRVWDIQNKRCHKTLEAHTHFYFHPQAPFVVSGSVDMSVKVWECR</sequence>
<reference evidence="5 6" key="1">
    <citation type="submission" date="2022-01" db="EMBL/GenBank/DDBJ databases">
        <title>A chromosomal length assembly of Cordylochernes scorpioides.</title>
        <authorList>
            <person name="Zeh D."/>
            <person name="Zeh J."/>
        </authorList>
    </citation>
    <scope>NUCLEOTIDE SEQUENCE [LARGE SCALE GENOMIC DNA]</scope>
    <source>
        <strain evidence="5">IN4F17</strain>
        <tissue evidence="5">Whole Body</tissue>
    </source>
</reference>
<dbReference type="PROSITE" id="PS00678">
    <property type="entry name" value="WD_REPEATS_1"/>
    <property type="match status" value="2"/>
</dbReference>
<evidence type="ECO:0000313" key="5">
    <source>
        <dbReference type="EMBL" id="UYV66932.1"/>
    </source>
</evidence>
<name>A0ABY6KGN0_9ARAC</name>
<dbReference type="Proteomes" id="UP001235939">
    <property type="component" value="Chromosome 04"/>
</dbReference>
<feature type="signal peptide" evidence="4">
    <location>
        <begin position="1"/>
        <end position="18"/>
    </location>
</feature>
<evidence type="ECO:0000256" key="2">
    <source>
        <dbReference type="ARBA" id="ARBA00022737"/>
    </source>
</evidence>
<dbReference type="InterPro" id="IPR036322">
    <property type="entry name" value="WD40_repeat_dom_sf"/>
</dbReference>